<evidence type="ECO:0000256" key="1">
    <source>
        <dbReference type="SAM" id="MobiDB-lite"/>
    </source>
</evidence>
<proteinExistence type="predicted"/>
<feature type="region of interest" description="Disordered" evidence="1">
    <location>
        <begin position="349"/>
        <end position="379"/>
    </location>
</feature>
<keyword evidence="3" id="KW-1185">Reference proteome</keyword>
<organism evidence="2 3">
    <name type="scientific">Epichloe festucae (strain Fl1)</name>
    <dbReference type="NCBI Taxonomy" id="877507"/>
    <lineage>
        <taxon>Eukaryota</taxon>
        <taxon>Fungi</taxon>
        <taxon>Dikarya</taxon>
        <taxon>Ascomycota</taxon>
        <taxon>Pezizomycotina</taxon>
        <taxon>Sordariomycetes</taxon>
        <taxon>Hypocreomycetidae</taxon>
        <taxon>Hypocreales</taxon>
        <taxon>Clavicipitaceae</taxon>
        <taxon>Epichloe</taxon>
    </lineage>
</organism>
<feature type="compositionally biased region" description="Polar residues" evidence="1">
    <location>
        <begin position="350"/>
        <end position="375"/>
    </location>
</feature>
<evidence type="ECO:0000313" key="3">
    <source>
        <dbReference type="Proteomes" id="UP000594364"/>
    </source>
</evidence>
<protein>
    <submittedName>
        <fullName evidence="2">Uncharacterized protein</fullName>
    </submittedName>
</protein>
<sequence length="517" mass="56743">MLQKVIELSLPDKGSLDNLPCTESSESNDNTEFVGKLRRPINVNHRRSLSSVFKTVKTRYSRDKLDKNEIERPSPAPPQLIENPELMRREIPVIIPHRRKASPPPCLAMPSDLVARDTIDGPSTFRVSLEKAVQDINNKYGTPSCAQPCTCCDIQQGLEQNSQEGRDRRYPMPISFPLSSFCPRYKLPTFMDAPAPKAKSTIGELRDLSSTMSAESIPLEVKMGEEDEGEKDGGCHLPTLLLNEAVGSSFDLGEFMTPQVPQAAAQEPVNTRAISAETGDSTAKESNIPPLPRDSTHIAIREASKEPHVQVVSSFNHTPVEPAPVPAADISSTISSTYEVDCLPLAQKTPLPTHQRQRSNSEQAPCSTRGSSIGNNDRESLFSDVGVEMKRARAQSTPDHSECSSVVINSRHPSNMSGVLASPDENIPSVSDLVRKFRRMSSLPGVCPPASSLEAPKQHPAIRRVSRGKEFEHFRNRFSSDSEACSMLSSSPRMMSGELHQTEIPKTAYEIRGAAQL</sequence>
<dbReference type="OrthoDB" id="4937910at2759"/>
<evidence type="ECO:0000313" key="2">
    <source>
        <dbReference type="EMBL" id="QPH16780.1"/>
    </source>
</evidence>
<reference evidence="2 3" key="1">
    <citation type="journal article" date="2018" name="PLoS Genet.">
        <title>Repeat elements organise 3D genome structure and mediate transcription in the filamentous fungus Epichloe festucae.</title>
        <authorList>
            <person name="Winter D.J."/>
            <person name="Ganley A.R.D."/>
            <person name="Young C.A."/>
            <person name="Liachko I."/>
            <person name="Schardl C.L."/>
            <person name="Dupont P.Y."/>
            <person name="Berry D."/>
            <person name="Ram A."/>
            <person name="Scott B."/>
            <person name="Cox M.P."/>
        </authorList>
    </citation>
    <scope>NUCLEOTIDE SEQUENCE [LARGE SCALE GENOMIC DNA]</scope>
    <source>
        <strain evidence="2 3">Fl1</strain>
    </source>
</reference>
<dbReference type="AlphaFoldDB" id="A0A7U3SN78"/>
<accession>A0A7U3SN78</accession>
<dbReference type="Proteomes" id="UP000594364">
    <property type="component" value="Chromosome 6"/>
</dbReference>
<dbReference type="EMBL" id="CP031390">
    <property type="protein sequence ID" value="QPH16780.1"/>
    <property type="molecule type" value="Genomic_DNA"/>
</dbReference>
<name>A0A7U3SN78_EPIFF</name>
<gene>
    <name evidence="2" type="ORF">C2857_001496</name>
</gene>